<dbReference type="GO" id="GO:0036158">
    <property type="term" value="P:outer dynein arm assembly"/>
    <property type="evidence" value="ECO:0007669"/>
    <property type="project" value="TreeGrafter"/>
</dbReference>
<protein>
    <submittedName>
        <fullName evidence="9">Uncharacterized protein</fullName>
    </submittedName>
</protein>
<dbReference type="AlphaFoldDB" id="A0A820JF34"/>
<evidence type="ECO:0000256" key="3">
    <source>
        <dbReference type="ARBA" id="ARBA00022490"/>
    </source>
</evidence>
<dbReference type="PANTHER" id="PTHR12442">
    <property type="entry name" value="DYNEIN INTERMEDIATE CHAIN"/>
    <property type="match status" value="1"/>
</dbReference>
<feature type="non-terminal residue" evidence="9">
    <location>
        <position position="1"/>
    </location>
</feature>
<keyword evidence="6" id="KW-0677">Repeat</keyword>
<sequence>FQQNDKDKRKQKINYGPTKSLLEKKIIKADRLRPEVITKRRQVQILKAIERVLNQNRYHELIFNFKYFEDKSDEIRDPIGTLFPLWKFSSPYPNRSVTALTWNPTYSDMLIIGYGLYDCAERIQGTIAVFTLNNNHPNNLIHTESTVLSIDCLSSKP</sequence>
<comment type="subcellular location">
    <subcellularLocation>
        <location evidence="1">Cell projection</location>
        <location evidence="1">Cilium</location>
    </subcellularLocation>
    <subcellularLocation>
        <location evidence="2">Cytoplasm</location>
        <location evidence="2">Cytoskeleton</location>
    </subcellularLocation>
</comment>
<dbReference type="PANTHER" id="PTHR12442:SF11">
    <property type="entry name" value="DYNEIN AXONEMAL INTERMEDIATE CHAIN 1"/>
    <property type="match status" value="1"/>
</dbReference>
<dbReference type="GO" id="GO:0005874">
    <property type="term" value="C:microtubule"/>
    <property type="evidence" value="ECO:0007669"/>
    <property type="project" value="UniProtKB-KW"/>
</dbReference>
<reference evidence="9" key="1">
    <citation type="submission" date="2021-02" db="EMBL/GenBank/DDBJ databases">
        <authorList>
            <person name="Nowell W R."/>
        </authorList>
    </citation>
    <scope>NUCLEOTIDE SEQUENCE</scope>
</reference>
<organism evidence="9 10">
    <name type="scientific">Adineta steineri</name>
    <dbReference type="NCBI Taxonomy" id="433720"/>
    <lineage>
        <taxon>Eukaryota</taxon>
        <taxon>Metazoa</taxon>
        <taxon>Spiralia</taxon>
        <taxon>Gnathifera</taxon>
        <taxon>Rotifera</taxon>
        <taxon>Eurotatoria</taxon>
        <taxon>Bdelloidea</taxon>
        <taxon>Adinetida</taxon>
        <taxon>Adinetidae</taxon>
        <taxon>Adineta</taxon>
    </lineage>
</organism>
<evidence type="ECO:0000256" key="2">
    <source>
        <dbReference type="ARBA" id="ARBA00004245"/>
    </source>
</evidence>
<evidence type="ECO:0000256" key="6">
    <source>
        <dbReference type="ARBA" id="ARBA00022737"/>
    </source>
</evidence>
<evidence type="ECO:0000256" key="8">
    <source>
        <dbReference type="ARBA" id="ARBA00023273"/>
    </source>
</evidence>
<evidence type="ECO:0000256" key="4">
    <source>
        <dbReference type="ARBA" id="ARBA00022574"/>
    </source>
</evidence>
<keyword evidence="3" id="KW-0963">Cytoplasm</keyword>
<name>A0A820JF34_9BILA</name>
<keyword evidence="7" id="KW-0206">Cytoskeleton</keyword>
<comment type="caution">
    <text evidence="9">The sequence shown here is derived from an EMBL/GenBank/DDBJ whole genome shotgun (WGS) entry which is preliminary data.</text>
</comment>
<dbReference type="GO" id="GO:0045503">
    <property type="term" value="F:dynein light chain binding"/>
    <property type="evidence" value="ECO:0007669"/>
    <property type="project" value="TreeGrafter"/>
</dbReference>
<proteinExistence type="predicted"/>
<accession>A0A820JF34</accession>
<dbReference type="InterPro" id="IPR050687">
    <property type="entry name" value="Dynein_IC"/>
</dbReference>
<evidence type="ECO:0000256" key="7">
    <source>
        <dbReference type="ARBA" id="ARBA00023212"/>
    </source>
</evidence>
<dbReference type="Proteomes" id="UP000663881">
    <property type="component" value="Unassembled WGS sequence"/>
</dbReference>
<evidence type="ECO:0000313" key="10">
    <source>
        <dbReference type="Proteomes" id="UP000663881"/>
    </source>
</evidence>
<evidence type="ECO:0000256" key="1">
    <source>
        <dbReference type="ARBA" id="ARBA00004138"/>
    </source>
</evidence>
<keyword evidence="5" id="KW-0493">Microtubule</keyword>
<evidence type="ECO:0000256" key="5">
    <source>
        <dbReference type="ARBA" id="ARBA00022701"/>
    </source>
</evidence>
<dbReference type="EMBL" id="CAJOAY010018650">
    <property type="protein sequence ID" value="CAF4323059.1"/>
    <property type="molecule type" value="Genomic_DNA"/>
</dbReference>
<gene>
    <name evidence="9" type="ORF">OKA104_LOCUS47355</name>
</gene>
<evidence type="ECO:0000313" key="9">
    <source>
        <dbReference type="EMBL" id="CAF4323059.1"/>
    </source>
</evidence>
<dbReference type="GO" id="GO:0036157">
    <property type="term" value="C:outer dynein arm"/>
    <property type="evidence" value="ECO:0007669"/>
    <property type="project" value="TreeGrafter"/>
</dbReference>
<dbReference type="GO" id="GO:0003341">
    <property type="term" value="P:cilium movement"/>
    <property type="evidence" value="ECO:0007669"/>
    <property type="project" value="TreeGrafter"/>
</dbReference>
<dbReference type="GO" id="GO:0045504">
    <property type="term" value="F:dynein heavy chain binding"/>
    <property type="evidence" value="ECO:0007669"/>
    <property type="project" value="TreeGrafter"/>
</dbReference>
<keyword evidence="8" id="KW-0966">Cell projection</keyword>
<keyword evidence="4" id="KW-0853">WD repeat</keyword>